<reference evidence="3 4" key="1">
    <citation type="submission" date="2020-10" db="EMBL/GenBank/DDBJ databases">
        <title>The Coptis chinensis genome and diversification of protoberbering-type alkaloids.</title>
        <authorList>
            <person name="Wang B."/>
            <person name="Shu S."/>
            <person name="Song C."/>
            <person name="Liu Y."/>
        </authorList>
    </citation>
    <scope>NUCLEOTIDE SEQUENCE [LARGE SCALE GENOMIC DNA]</scope>
    <source>
        <strain evidence="3">HL-2020</strain>
        <tissue evidence="3">Leaf</tissue>
    </source>
</reference>
<dbReference type="GO" id="GO:0006974">
    <property type="term" value="P:DNA damage response"/>
    <property type="evidence" value="ECO:0007669"/>
    <property type="project" value="TreeGrafter"/>
</dbReference>
<dbReference type="PANTHER" id="PTHR12805">
    <property type="entry name" value="KIN17 KIN, ANTIGENIC DETERMINANT OF RECA PROTEIN HOMOLOG"/>
    <property type="match status" value="1"/>
</dbReference>
<dbReference type="Pfam" id="PF25092">
    <property type="entry name" value="SH3_KIN17_C"/>
    <property type="match status" value="1"/>
</dbReference>
<dbReference type="PANTHER" id="PTHR12805:SF0">
    <property type="entry name" value="DNA_RNA-BINDING PROTEIN KIN17"/>
    <property type="match status" value="1"/>
</dbReference>
<dbReference type="InterPro" id="IPR014722">
    <property type="entry name" value="Rib_uL2_dom2"/>
</dbReference>
<dbReference type="Gene3D" id="2.30.30.140">
    <property type="match status" value="1"/>
</dbReference>
<comment type="caution">
    <text evidence="3">The sequence shown here is derived from an EMBL/GenBank/DDBJ whole genome shotgun (WGS) entry which is preliminary data.</text>
</comment>
<dbReference type="GO" id="GO:0003690">
    <property type="term" value="F:double-stranded DNA binding"/>
    <property type="evidence" value="ECO:0007669"/>
    <property type="project" value="TreeGrafter"/>
</dbReference>
<dbReference type="GO" id="GO:0006260">
    <property type="term" value="P:DNA replication"/>
    <property type="evidence" value="ECO:0007669"/>
    <property type="project" value="TreeGrafter"/>
</dbReference>
<proteinExistence type="inferred from homology"/>
<accession>A0A835H9V0</accession>
<evidence type="ECO:0000313" key="4">
    <source>
        <dbReference type="Proteomes" id="UP000631114"/>
    </source>
</evidence>
<dbReference type="CDD" id="cd13155">
    <property type="entry name" value="KOW_KIN17"/>
    <property type="match status" value="1"/>
</dbReference>
<evidence type="ECO:0000259" key="2">
    <source>
        <dbReference type="Pfam" id="PF25092"/>
    </source>
</evidence>
<dbReference type="EMBL" id="JADFTS010000007">
    <property type="protein sequence ID" value="KAF9595966.1"/>
    <property type="molecule type" value="Genomic_DNA"/>
</dbReference>
<dbReference type="OrthoDB" id="10266249at2759"/>
<dbReference type="Gene3D" id="2.30.30.30">
    <property type="match status" value="1"/>
</dbReference>
<dbReference type="AlphaFoldDB" id="A0A835H9V0"/>
<keyword evidence="4" id="KW-1185">Reference proteome</keyword>
<name>A0A835H9V0_9MAGN</name>
<dbReference type="FunFam" id="2.30.30.30:FF:000021">
    <property type="entry name" value="DNA/RNA-binding protein KIN17, putative"/>
    <property type="match status" value="1"/>
</dbReference>
<feature type="domain" description="Kin17 KOW" evidence="2">
    <location>
        <begin position="50"/>
        <end position="107"/>
    </location>
</feature>
<comment type="similarity">
    <text evidence="1">Belongs to the KIN17 family.</text>
</comment>
<sequence>MRKGLDNNGYYYKQRRLVVNVIDMYLVEIEMLESKDVIRARQAELETVIPHNGGLVKIVNGKRVYRGSNARLISLDMDEFYAKVQIETGLYDGRVLEVVSFEDICMLVQ</sequence>
<organism evidence="3 4">
    <name type="scientific">Coptis chinensis</name>
    <dbReference type="NCBI Taxonomy" id="261450"/>
    <lineage>
        <taxon>Eukaryota</taxon>
        <taxon>Viridiplantae</taxon>
        <taxon>Streptophyta</taxon>
        <taxon>Embryophyta</taxon>
        <taxon>Tracheophyta</taxon>
        <taxon>Spermatophyta</taxon>
        <taxon>Magnoliopsida</taxon>
        <taxon>Ranunculales</taxon>
        <taxon>Ranunculaceae</taxon>
        <taxon>Coptidoideae</taxon>
        <taxon>Coptis</taxon>
    </lineage>
</organism>
<dbReference type="InterPro" id="IPR037321">
    <property type="entry name" value="KIN17-like"/>
</dbReference>
<evidence type="ECO:0000313" key="3">
    <source>
        <dbReference type="EMBL" id="KAF9595966.1"/>
    </source>
</evidence>
<protein>
    <recommendedName>
        <fullName evidence="2">Kin17 KOW domain-containing protein</fullName>
    </recommendedName>
</protein>
<dbReference type="Proteomes" id="UP000631114">
    <property type="component" value="Unassembled WGS sequence"/>
</dbReference>
<dbReference type="InterPro" id="IPR041995">
    <property type="entry name" value="KOW_KIN17"/>
</dbReference>
<dbReference type="GO" id="GO:0005634">
    <property type="term" value="C:nucleus"/>
    <property type="evidence" value="ECO:0007669"/>
    <property type="project" value="TreeGrafter"/>
</dbReference>
<evidence type="ECO:0000256" key="1">
    <source>
        <dbReference type="ARBA" id="ARBA00008517"/>
    </source>
</evidence>
<gene>
    <name evidence="3" type="ORF">IFM89_006712</name>
</gene>